<dbReference type="WBParaSite" id="L893_g23467.t1">
    <property type="protein sequence ID" value="L893_g23467.t1"/>
    <property type="gene ID" value="L893_g23467"/>
</dbReference>
<evidence type="ECO:0000313" key="2">
    <source>
        <dbReference type="WBParaSite" id="L893_g23467.t1"/>
    </source>
</evidence>
<name>A0A1I7Z710_9BILA</name>
<evidence type="ECO:0000313" key="1">
    <source>
        <dbReference type="Proteomes" id="UP000095287"/>
    </source>
</evidence>
<protein>
    <submittedName>
        <fullName evidence="2">Uncharacterized protein</fullName>
    </submittedName>
</protein>
<accession>A0A1I7Z710</accession>
<sequence length="84" mass="10091">MALLVPFLGIVWTEHLYKYTVQRLSYRLRSYHAENTRTRQISQVKQRRVRELVRSRKSSSVGPGQYLDRRRLGNPRCRKLFGKK</sequence>
<keyword evidence="1" id="KW-1185">Reference proteome</keyword>
<reference evidence="2" key="1">
    <citation type="submission" date="2016-11" db="UniProtKB">
        <authorList>
            <consortium name="WormBaseParasite"/>
        </authorList>
    </citation>
    <scope>IDENTIFICATION</scope>
</reference>
<dbReference type="AlphaFoldDB" id="A0A1I7Z710"/>
<organism evidence="1 2">
    <name type="scientific">Steinernema glaseri</name>
    <dbReference type="NCBI Taxonomy" id="37863"/>
    <lineage>
        <taxon>Eukaryota</taxon>
        <taxon>Metazoa</taxon>
        <taxon>Ecdysozoa</taxon>
        <taxon>Nematoda</taxon>
        <taxon>Chromadorea</taxon>
        <taxon>Rhabditida</taxon>
        <taxon>Tylenchina</taxon>
        <taxon>Panagrolaimomorpha</taxon>
        <taxon>Strongyloidoidea</taxon>
        <taxon>Steinernematidae</taxon>
        <taxon>Steinernema</taxon>
    </lineage>
</organism>
<dbReference type="Proteomes" id="UP000095287">
    <property type="component" value="Unplaced"/>
</dbReference>
<proteinExistence type="predicted"/>